<keyword evidence="11 18" id="KW-0573">Peptidoglycan synthesis</keyword>
<feature type="binding site" evidence="18">
    <location>
        <position position="378"/>
    </location>
    <ligand>
        <name>acetyl-CoA</name>
        <dbReference type="ChEBI" id="CHEBI:57288"/>
    </ligand>
</feature>
<keyword evidence="9 18" id="KW-0460">Magnesium</keyword>
<keyword evidence="14 18" id="KW-0961">Cell wall biogenesis/degradation</keyword>
<evidence type="ECO:0000256" key="14">
    <source>
        <dbReference type="ARBA" id="ARBA00023316"/>
    </source>
</evidence>
<dbReference type="PANTHER" id="PTHR43584:SF3">
    <property type="entry name" value="BIFUNCTIONAL PROTEIN GLMU"/>
    <property type="match status" value="1"/>
</dbReference>
<feature type="domain" description="MobA-like NTP transferase" evidence="19">
    <location>
        <begin position="7"/>
        <end position="126"/>
    </location>
</feature>
<dbReference type="SUPFAM" id="SSF51161">
    <property type="entry name" value="Trimeric LpxA-like enzymes"/>
    <property type="match status" value="1"/>
</dbReference>
<dbReference type="Pfam" id="PF25087">
    <property type="entry name" value="GMPPB_C"/>
    <property type="match status" value="1"/>
</dbReference>
<feature type="region of interest" description="Linker" evidence="18">
    <location>
        <begin position="228"/>
        <end position="248"/>
    </location>
</feature>
<dbReference type="HAMAP" id="MF_01631">
    <property type="entry name" value="GlmU"/>
    <property type="match status" value="1"/>
</dbReference>
<feature type="binding site" evidence="18">
    <location>
        <position position="167"/>
    </location>
    <ligand>
        <name>UDP-N-acetyl-alpha-D-glucosamine</name>
        <dbReference type="ChEBI" id="CHEBI:57705"/>
    </ligand>
</feature>
<evidence type="ECO:0000256" key="12">
    <source>
        <dbReference type="ARBA" id="ARBA00023268"/>
    </source>
</evidence>
<comment type="cofactor">
    <cofactor evidence="18">
        <name>Mg(2+)</name>
        <dbReference type="ChEBI" id="CHEBI:18420"/>
    </cofactor>
    <text evidence="18">Binds 1 Mg(2+) ion per subunit.</text>
</comment>
<keyword evidence="6 18" id="KW-0548">Nucleotidyltransferase</keyword>
<evidence type="ECO:0000259" key="20">
    <source>
        <dbReference type="Pfam" id="PF25087"/>
    </source>
</evidence>
<dbReference type="EMBL" id="BMXO01000019">
    <property type="protein sequence ID" value="GGW69255.1"/>
    <property type="molecule type" value="Genomic_DNA"/>
</dbReference>
<feature type="binding site" evidence="18">
    <location>
        <position position="403"/>
    </location>
    <ligand>
        <name>acetyl-CoA</name>
        <dbReference type="ChEBI" id="CHEBI:57288"/>
    </ligand>
</feature>
<keyword evidence="5 18" id="KW-0808">Transferase</keyword>
<dbReference type="InterPro" id="IPR050065">
    <property type="entry name" value="GlmU-like"/>
</dbReference>
<feature type="binding site" evidence="18">
    <location>
        <position position="349"/>
    </location>
    <ligand>
        <name>UDP-N-acetyl-alpha-D-glucosamine</name>
        <dbReference type="ChEBI" id="CHEBI:57705"/>
    </ligand>
</feature>
<dbReference type="CDD" id="cd02540">
    <property type="entry name" value="GT2_GlmU_N_bac"/>
    <property type="match status" value="1"/>
</dbReference>
<feature type="binding site" evidence="18">
    <location>
        <position position="137"/>
    </location>
    <ligand>
        <name>UDP-N-acetyl-alpha-D-glucosamine</name>
        <dbReference type="ChEBI" id="CHEBI:57705"/>
    </ligand>
</feature>
<feature type="region of interest" description="N-acetyltransferase" evidence="18">
    <location>
        <begin position="249"/>
        <end position="455"/>
    </location>
</feature>
<feature type="region of interest" description="Pyrophosphorylase" evidence="18">
    <location>
        <begin position="1"/>
        <end position="227"/>
    </location>
</feature>
<protein>
    <recommendedName>
        <fullName evidence="18">Bifunctional protein GlmU</fullName>
    </recommendedName>
    <domain>
        <recommendedName>
            <fullName evidence="18">UDP-N-acetylglucosamine pyrophosphorylase</fullName>
            <ecNumber evidence="18">2.7.7.23</ecNumber>
        </recommendedName>
        <alternativeName>
            <fullName evidence="18">N-acetylglucosamine-1-phosphate uridyltransferase</fullName>
        </alternativeName>
    </domain>
    <domain>
        <recommendedName>
            <fullName evidence="18">Glucosamine-1-phosphate N-acetyltransferase</fullName>
            <ecNumber evidence="18">2.3.1.157</ecNumber>
        </recommendedName>
    </domain>
</protein>
<dbReference type="InterPro" id="IPR005882">
    <property type="entry name" value="Bifunctional_GlmU"/>
</dbReference>
<dbReference type="InterPro" id="IPR018357">
    <property type="entry name" value="Hexapep_transf_CS"/>
</dbReference>
<feature type="active site" description="Proton acceptor" evidence="18">
    <location>
        <position position="361"/>
    </location>
</feature>
<evidence type="ECO:0000256" key="2">
    <source>
        <dbReference type="ARBA" id="ARBA00007707"/>
    </source>
</evidence>
<feature type="binding site" evidence="18">
    <location>
        <position position="438"/>
    </location>
    <ligand>
        <name>acetyl-CoA</name>
        <dbReference type="ChEBI" id="CHEBI:57288"/>
    </ligand>
</feature>
<evidence type="ECO:0000256" key="17">
    <source>
        <dbReference type="ARBA" id="ARBA00049628"/>
    </source>
</evidence>
<evidence type="ECO:0000259" key="19">
    <source>
        <dbReference type="Pfam" id="PF12804"/>
    </source>
</evidence>
<feature type="binding site" evidence="18">
    <location>
        <position position="102"/>
    </location>
    <ligand>
        <name>Mg(2+)</name>
        <dbReference type="ChEBI" id="CHEBI:18420"/>
    </ligand>
</feature>
<feature type="binding site" evidence="18">
    <location>
        <position position="364"/>
    </location>
    <ligand>
        <name>UDP-N-acetyl-alpha-D-glucosamine</name>
        <dbReference type="ChEBI" id="CHEBI:57705"/>
    </ligand>
</feature>
<feature type="binding site" evidence="18">
    <location>
        <position position="23"/>
    </location>
    <ligand>
        <name>UDP-N-acetyl-alpha-D-glucosamine</name>
        <dbReference type="ChEBI" id="CHEBI:57705"/>
    </ligand>
</feature>
<feature type="binding site" evidence="18">
    <location>
        <begin position="9"/>
        <end position="12"/>
    </location>
    <ligand>
        <name>UDP-N-acetyl-alpha-D-glucosamine</name>
        <dbReference type="ChEBI" id="CHEBI:57705"/>
    </ligand>
</feature>
<dbReference type="PANTHER" id="PTHR43584">
    <property type="entry name" value="NUCLEOTIDYL TRANSFERASE"/>
    <property type="match status" value="1"/>
</dbReference>
<comment type="catalytic activity">
    <reaction evidence="15 18">
        <text>alpha-D-glucosamine 1-phosphate + acetyl-CoA = N-acetyl-alpha-D-glucosamine 1-phosphate + CoA + H(+)</text>
        <dbReference type="Rhea" id="RHEA:13725"/>
        <dbReference type="ChEBI" id="CHEBI:15378"/>
        <dbReference type="ChEBI" id="CHEBI:57287"/>
        <dbReference type="ChEBI" id="CHEBI:57288"/>
        <dbReference type="ChEBI" id="CHEBI:57776"/>
        <dbReference type="ChEBI" id="CHEBI:58516"/>
        <dbReference type="EC" id="2.3.1.157"/>
    </reaction>
</comment>
<comment type="subunit">
    <text evidence="18">Homotrimer.</text>
</comment>
<dbReference type="InterPro" id="IPR038009">
    <property type="entry name" value="GlmU_C_LbH"/>
</dbReference>
<dbReference type="InterPro" id="IPR001451">
    <property type="entry name" value="Hexapep"/>
</dbReference>
<dbReference type="PROSITE" id="PS00101">
    <property type="entry name" value="HEXAPEP_TRANSFERASES"/>
    <property type="match status" value="1"/>
</dbReference>
<keyword evidence="8 18" id="KW-0677">Repeat</keyword>
<feature type="binding site" evidence="18">
    <location>
        <begin position="384"/>
        <end position="385"/>
    </location>
    <ligand>
        <name>acetyl-CoA</name>
        <dbReference type="ChEBI" id="CHEBI:57288"/>
    </ligand>
</feature>
<dbReference type="InterPro" id="IPR056729">
    <property type="entry name" value="GMPPB_C"/>
</dbReference>
<comment type="catalytic activity">
    <reaction evidence="16 18">
        <text>N-acetyl-alpha-D-glucosamine 1-phosphate + UTP + H(+) = UDP-N-acetyl-alpha-D-glucosamine + diphosphate</text>
        <dbReference type="Rhea" id="RHEA:13509"/>
        <dbReference type="ChEBI" id="CHEBI:15378"/>
        <dbReference type="ChEBI" id="CHEBI:33019"/>
        <dbReference type="ChEBI" id="CHEBI:46398"/>
        <dbReference type="ChEBI" id="CHEBI:57705"/>
        <dbReference type="ChEBI" id="CHEBI:57776"/>
        <dbReference type="EC" id="2.7.7.23"/>
    </reaction>
</comment>
<feature type="binding site" evidence="18">
    <location>
        <position position="225"/>
    </location>
    <ligand>
        <name>UDP-N-acetyl-alpha-D-glucosamine</name>
        <dbReference type="ChEBI" id="CHEBI:57705"/>
    </ligand>
</feature>
<evidence type="ECO:0000256" key="10">
    <source>
        <dbReference type="ARBA" id="ARBA00022960"/>
    </source>
</evidence>
<evidence type="ECO:0000313" key="22">
    <source>
        <dbReference type="Proteomes" id="UP000647585"/>
    </source>
</evidence>
<feature type="binding site" evidence="18">
    <location>
        <position position="225"/>
    </location>
    <ligand>
        <name>Mg(2+)</name>
        <dbReference type="ChEBI" id="CHEBI:18420"/>
    </ligand>
</feature>
<feature type="binding site" evidence="18">
    <location>
        <begin position="79"/>
        <end position="80"/>
    </location>
    <ligand>
        <name>UDP-N-acetyl-alpha-D-glucosamine</name>
        <dbReference type="ChEBI" id="CHEBI:57705"/>
    </ligand>
</feature>
<dbReference type="Gene3D" id="3.90.550.10">
    <property type="entry name" value="Spore Coat Polysaccharide Biosynthesis Protein SpsA, Chain A"/>
    <property type="match status" value="1"/>
</dbReference>
<comment type="subcellular location">
    <subcellularLocation>
        <location evidence="1 18">Cytoplasm</location>
    </subcellularLocation>
</comment>
<evidence type="ECO:0000256" key="6">
    <source>
        <dbReference type="ARBA" id="ARBA00022695"/>
    </source>
</evidence>
<feature type="binding site" evidence="18">
    <location>
        <position position="331"/>
    </location>
    <ligand>
        <name>UDP-N-acetyl-alpha-D-glucosamine</name>
        <dbReference type="ChEBI" id="CHEBI:57705"/>
    </ligand>
</feature>
<dbReference type="Proteomes" id="UP000647585">
    <property type="component" value="Unassembled WGS sequence"/>
</dbReference>
<feature type="binding site" evidence="18">
    <location>
        <position position="74"/>
    </location>
    <ligand>
        <name>UDP-N-acetyl-alpha-D-glucosamine</name>
        <dbReference type="ChEBI" id="CHEBI:57705"/>
    </ligand>
</feature>
<evidence type="ECO:0000256" key="7">
    <source>
        <dbReference type="ARBA" id="ARBA00022723"/>
    </source>
</evidence>
<dbReference type="InterPro" id="IPR029044">
    <property type="entry name" value="Nucleotide-diphossugar_trans"/>
</dbReference>
<evidence type="ECO:0000256" key="4">
    <source>
        <dbReference type="ARBA" id="ARBA00022490"/>
    </source>
</evidence>
<comment type="similarity">
    <text evidence="3 18">In the N-terminal section; belongs to the N-acetylglucosamine-1-phosphate uridyltransferase family.</text>
</comment>
<evidence type="ECO:0000256" key="8">
    <source>
        <dbReference type="ARBA" id="ARBA00022737"/>
    </source>
</evidence>
<dbReference type="Pfam" id="PF12804">
    <property type="entry name" value="NTP_transf_3"/>
    <property type="match status" value="1"/>
</dbReference>
<keyword evidence="7 18" id="KW-0479">Metal-binding</keyword>
<organism evidence="21 22">
    <name type="scientific">Halomonas johnsoniae</name>
    <dbReference type="NCBI Taxonomy" id="502832"/>
    <lineage>
        <taxon>Bacteria</taxon>
        <taxon>Pseudomonadati</taxon>
        <taxon>Pseudomonadota</taxon>
        <taxon>Gammaproteobacteria</taxon>
        <taxon>Oceanospirillales</taxon>
        <taxon>Halomonadaceae</taxon>
        <taxon>Halomonas</taxon>
    </lineage>
</organism>
<comment type="pathway">
    <text evidence="18">Nucleotide-sugar biosynthesis; UDP-N-acetyl-alpha-D-glucosamine biosynthesis; UDP-N-acetyl-alpha-D-glucosamine from N-acetyl-alpha-D-glucosamine 1-phosphate: step 1/1.</text>
</comment>
<evidence type="ECO:0000313" key="21">
    <source>
        <dbReference type="EMBL" id="GGW69255.1"/>
    </source>
</evidence>
<dbReference type="InterPro" id="IPR025877">
    <property type="entry name" value="MobA-like_NTP_Trfase"/>
</dbReference>
<evidence type="ECO:0000256" key="1">
    <source>
        <dbReference type="ARBA" id="ARBA00004496"/>
    </source>
</evidence>
<evidence type="ECO:0000256" key="15">
    <source>
        <dbReference type="ARBA" id="ARBA00048247"/>
    </source>
</evidence>
<evidence type="ECO:0000256" key="11">
    <source>
        <dbReference type="ARBA" id="ARBA00022984"/>
    </source>
</evidence>
<evidence type="ECO:0000256" key="13">
    <source>
        <dbReference type="ARBA" id="ARBA00023315"/>
    </source>
</evidence>
<comment type="similarity">
    <text evidence="2 18">In the C-terminal section; belongs to the transferase hexapeptide repeat family.</text>
</comment>
<feature type="binding site" evidence="18">
    <location>
        <position position="421"/>
    </location>
    <ligand>
        <name>acetyl-CoA</name>
        <dbReference type="ChEBI" id="CHEBI:57288"/>
    </ligand>
</feature>
<reference evidence="22" key="1">
    <citation type="journal article" date="2019" name="Int. J. Syst. Evol. Microbiol.">
        <title>The Global Catalogue of Microorganisms (GCM) 10K type strain sequencing project: providing services to taxonomists for standard genome sequencing and annotation.</title>
        <authorList>
            <consortium name="The Broad Institute Genomics Platform"/>
            <consortium name="The Broad Institute Genome Sequencing Center for Infectious Disease"/>
            <person name="Wu L."/>
            <person name="Ma J."/>
        </authorList>
    </citation>
    <scope>NUCLEOTIDE SEQUENCE [LARGE SCALE GENOMIC DNA]</scope>
    <source>
        <strain evidence="22">KCTC 22157</strain>
    </source>
</reference>
<dbReference type="Pfam" id="PF00132">
    <property type="entry name" value="Hexapep"/>
    <property type="match status" value="1"/>
</dbReference>
<keyword evidence="22" id="KW-1185">Reference proteome</keyword>
<accession>A0ABQ2WVD4</accession>
<sequence>MHDLDIVILAAGKGTRMRSPLPKVLHTLAGKPMVQHVLETAQALNPARTHVVIGHGADQLREALAEHDVLFALQEEQKGTGHAVAQAQAHLGNGVVLVLYGDVPLIRRDTLANLLTQVDEQHMGLLTVTLDDPGGYGRIVRDSDGQAVAIVEQKDANDEQLAITECNTGIMAMTSAQLKRWLPQLSAENAQGEYYLTDVIAMAASEGIKVATAQPHDATEVEGVNNRAQMARLERAYQQQTAEALMAQGVALADPARIDVRGKLTCGHDVFIDVGCVFEGDVELGEGVRVGPYCVIKNSTLGAESVIDSHSVIDSTVAAGHNQIGPYARLRPGTRLAVKAKVGNFVETKNAEVGEGSKINHLSYVGDATLGREVNVGAGTITCNYDGANKHRTQIGDHAFIGSNSALVAPVSIGQGATVGAGSTIAKDVAEHTLAVTRSRQLEKADWPRPTKKAN</sequence>
<dbReference type="SUPFAM" id="SSF53448">
    <property type="entry name" value="Nucleotide-diphospho-sugar transferases"/>
    <property type="match status" value="1"/>
</dbReference>
<keyword evidence="12 18" id="KW-0511">Multifunctional enzyme</keyword>
<keyword evidence="4 18" id="KW-0963">Cytoplasm</keyword>
<feature type="binding site" evidence="18">
    <location>
        <position position="152"/>
    </location>
    <ligand>
        <name>UDP-N-acetyl-alpha-D-glucosamine</name>
        <dbReference type="ChEBI" id="CHEBI:57705"/>
    </ligand>
</feature>
<comment type="function">
    <text evidence="17 18">Catalyzes the last two sequential reactions in the de novo biosynthetic pathway for UDP-N-acetylglucosamine (UDP-GlcNAc). The C-terminal domain catalyzes the transfer of acetyl group from acetyl coenzyme A to glucosamine-1-phosphate (GlcN-1-P) to produce N-acetylglucosamine-1-phosphate (GlcNAc-1-P), which is converted into UDP-GlcNAc by the transfer of uridine 5-monophosphate (from uridine 5-triphosphate), a reaction catalyzed by the N-terminal domain.</text>
</comment>
<dbReference type="RefSeq" id="WP_193462073.1">
    <property type="nucleotide sequence ID" value="NZ_BMXO01000019.1"/>
</dbReference>
<keyword evidence="10 18" id="KW-0133">Cell shape</keyword>
<dbReference type="Gene3D" id="2.160.10.10">
    <property type="entry name" value="Hexapeptide repeat proteins"/>
    <property type="match status" value="1"/>
</dbReference>
<evidence type="ECO:0000256" key="18">
    <source>
        <dbReference type="HAMAP-Rule" id="MF_01631"/>
    </source>
</evidence>
<evidence type="ECO:0000256" key="3">
    <source>
        <dbReference type="ARBA" id="ARBA00007947"/>
    </source>
</evidence>
<comment type="pathway">
    <text evidence="18">Bacterial outer membrane biogenesis; LPS lipid A biosynthesis.</text>
</comment>
<evidence type="ECO:0000256" key="16">
    <source>
        <dbReference type="ARBA" id="ARBA00048493"/>
    </source>
</evidence>
<evidence type="ECO:0000256" key="9">
    <source>
        <dbReference type="ARBA" id="ARBA00022842"/>
    </source>
</evidence>
<dbReference type="NCBIfam" id="TIGR01173">
    <property type="entry name" value="glmU"/>
    <property type="match status" value="1"/>
</dbReference>
<proteinExistence type="inferred from homology"/>
<evidence type="ECO:0000256" key="5">
    <source>
        <dbReference type="ARBA" id="ARBA00022679"/>
    </source>
</evidence>
<dbReference type="InterPro" id="IPR011004">
    <property type="entry name" value="Trimer_LpxA-like_sf"/>
</dbReference>
<feature type="binding site" evidence="18">
    <location>
        <position position="375"/>
    </location>
    <ligand>
        <name>UDP-N-acetyl-alpha-D-glucosamine</name>
        <dbReference type="ChEBI" id="CHEBI:57705"/>
    </ligand>
</feature>
<feature type="domain" description="Mannose-1-phosphate guanyltransferase C-terminal" evidence="20">
    <location>
        <begin position="262"/>
        <end position="344"/>
    </location>
</feature>
<keyword evidence="13 18" id="KW-0012">Acyltransferase</keyword>
<name>A0ABQ2WVD4_9GAMM</name>
<comment type="pathway">
    <text evidence="18">Nucleotide-sugar biosynthesis; UDP-N-acetyl-alpha-D-glucosamine biosynthesis; N-acetyl-alpha-D-glucosamine 1-phosphate from alpha-D-glucosamine 6-phosphate (route II): step 2/2.</text>
</comment>
<comment type="caution">
    <text evidence="21">The sequence shown here is derived from an EMBL/GenBank/DDBJ whole genome shotgun (WGS) entry which is preliminary data.</text>
</comment>
<gene>
    <name evidence="18 21" type="primary">glmU</name>
    <name evidence="21" type="ORF">GCM10007158_32300</name>
</gene>
<feature type="binding site" evidence="18">
    <location>
        <begin position="100"/>
        <end position="102"/>
    </location>
    <ligand>
        <name>UDP-N-acetyl-alpha-D-glucosamine</name>
        <dbReference type="ChEBI" id="CHEBI:57705"/>
    </ligand>
</feature>
<dbReference type="EC" id="2.3.1.157" evidence="18"/>
<dbReference type="CDD" id="cd03353">
    <property type="entry name" value="LbH_GlmU_C"/>
    <property type="match status" value="1"/>
</dbReference>
<dbReference type="EC" id="2.7.7.23" evidence="18"/>